<proteinExistence type="predicted"/>
<organism evidence="1 2">
    <name type="scientific">Aspergillus udagawae</name>
    <dbReference type="NCBI Taxonomy" id="91492"/>
    <lineage>
        <taxon>Eukaryota</taxon>
        <taxon>Fungi</taxon>
        <taxon>Dikarya</taxon>
        <taxon>Ascomycota</taxon>
        <taxon>Pezizomycotina</taxon>
        <taxon>Eurotiomycetes</taxon>
        <taxon>Eurotiomycetidae</taxon>
        <taxon>Eurotiales</taxon>
        <taxon>Aspergillaceae</taxon>
        <taxon>Aspergillus</taxon>
        <taxon>Aspergillus subgen. Fumigati</taxon>
    </lineage>
</organism>
<dbReference type="EMBL" id="BLKG01000096">
    <property type="protein sequence ID" value="GFF94056.1"/>
    <property type="molecule type" value="Genomic_DNA"/>
</dbReference>
<dbReference type="Proteomes" id="UP000465266">
    <property type="component" value="Unassembled WGS sequence"/>
</dbReference>
<sequence>MAHQAHNIPWSLLASNRHWSTISCGEQIVTNLRPTMKPNQGKELTYFIKAFIRTIDDHSVCERKKFPSVYGPADPTEAFLDSATVQKITPTVRRWRSYGYGLQRRCPSGICKVDQYKEECQCIPIPNEEQKASAFLRPPGSRHCYQFWYENSEPFFNVEVVKTLLLHGEIDTILRVCALPGVGLERWWRDGECQCADPVLGWDQVCIKALRAYICLNTIYCFPKIRDDASGRTAEMDYRNTKFYQYTLRTCTGTGQTSEVSTYPHRQFFGVGNNQFKGEYCYPKVRSTHWLRWADKKLQDNRWHYCRRADHYGKVPIDEFLTLENEMFVGHQPGLSDVALVRDYLFQKGLPAELVLNVMELAGYEPVGGRLNEPHHPFHPSNHKELALYLTYCWRLLVHCDVMAKALGMKLPWEELLGDCIADFWADDRCGAGRFFWYTLDEYNIRMHKVFIQP</sequence>
<name>A0ABQ1B5B7_9EURO</name>
<keyword evidence="2" id="KW-1185">Reference proteome</keyword>
<evidence type="ECO:0000313" key="1">
    <source>
        <dbReference type="EMBL" id="GFF94056.1"/>
    </source>
</evidence>
<accession>A0ABQ1B5B7</accession>
<gene>
    <name evidence="1" type="ORF">IFM53868_07409</name>
</gene>
<protein>
    <submittedName>
        <fullName evidence="1">Uncharacterized protein</fullName>
    </submittedName>
</protein>
<evidence type="ECO:0000313" key="2">
    <source>
        <dbReference type="Proteomes" id="UP000465266"/>
    </source>
</evidence>
<comment type="caution">
    <text evidence="1">The sequence shown here is derived from an EMBL/GenBank/DDBJ whole genome shotgun (WGS) entry which is preliminary data.</text>
</comment>
<reference evidence="1 2" key="1">
    <citation type="submission" date="2020-01" db="EMBL/GenBank/DDBJ databases">
        <title>Draft genome sequence of Aspergillus udagawae IFM 53868.</title>
        <authorList>
            <person name="Takahashi H."/>
            <person name="Yaguchi T."/>
        </authorList>
    </citation>
    <scope>NUCLEOTIDE SEQUENCE [LARGE SCALE GENOMIC DNA]</scope>
    <source>
        <strain evidence="1 2">IFM 53868</strain>
    </source>
</reference>